<keyword evidence="3" id="KW-1003">Cell membrane</keyword>
<keyword evidence="5" id="KW-0732">Signal</keyword>
<feature type="non-terminal residue" evidence="12">
    <location>
        <position position="1"/>
    </location>
</feature>
<name>A0A5J9SZB6_9POAL</name>
<evidence type="ECO:0000256" key="9">
    <source>
        <dbReference type="ARBA" id="ARBA00023157"/>
    </source>
</evidence>
<reference evidence="12 13" key="1">
    <citation type="journal article" date="2019" name="Sci. Rep.">
        <title>A high-quality genome of Eragrostis curvula grass provides insights into Poaceae evolution and supports new strategies to enhance forage quality.</title>
        <authorList>
            <person name="Carballo J."/>
            <person name="Santos B.A.C.M."/>
            <person name="Zappacosta D."/>
            <person name="Garbus I."/>
            <person name="Selva J.P."/>
            <person name="Gallo C.A."/>
            <person name="Diaz A."/>
            <person name="Albertini E."/>
            <person name="Caccamo M."/>
            <person name="Echenique V."/>
        </authorList>
    </citation>
    <scope>NUCLEOTIDE SEQUENCE [LARGE SCALE GENOMIC DNA]</scope>
    <source>
        <strain evidence="13">cv. Victoria</strain>
        <tissue evidence="12">Leaf</tissue>
    </source>
</reference>
<keyword evidence="7" id="KW-0446">Lipid-binding</keyword>
<dbReference type="InterPro" id="IPR040326">
    <property type="entry name" value="HAP2/GCS1"/>
</dbReference>
<dbReference type="GO" id="GO:0008289">
    <property type="term" value="F:lipid binding"/>
    <property type="evidence" value="ECO:0007669"/>
    <property type="project" value="UniProtKB-KW"/>
</dbReference>
<keyword evidence="9" id="KW-1015">Disulfide bond</keyword>
<evidence type="ECO:0000259" key="11">
    <source>
        <dbReference type="Pfam" id="PF10699"/>
    </source>
</evidence>
<protein>
    <recommendedName>
        <fullName evidence="11">Generative cell specific-1/HAP2 domain-containing protein</fullName>
    </recommendedName>
</protein>
<dbReference type="OrthoDB" id="272303at2759"/>
<dbReference type="PANTHER" id="PTHR31764">
    <property type="entry name" value="PROTEIN HAPLESS 2"/>
    <property type="match status" value="1"/>
</dbReference>
<dbReference type="Pfam" id="PF10699">
    <property type="entry name" value="HAP2-GCS1"/>
    <property type="match status" value="1"/>
</dbReference>
<evidence type="ECO:0000256" key="3">
    <source>
        <dbReference type="ARBA" id="ARBA00022475"/>
    </source>
</evidence>
<comment type="similarity">
    <text evidence="2">Belongs to the HAP2/GCS1 family.</text>
</comment>
<dbReference type="PANTHER" id="PTHR31764:SF0">
    <property type="entry name" value="GENERATIVE CELL SPECIFIC-1_HAP2 DOMAIN-CONTAINING PROTEIN"/>
    <property type="match status" value="1"/>
</dbReference>
<evidence type="ECO:0000256" key="7">
    <source>
        <dbReference type="ARBA" id="ARBA00023121"/>
    </source>
</evidence>
<evidence type="ECO:0000256" key="6">
    <source>
        <dbReference type="ARBA" id="ARBA00022989"/>
    </source>
</evidence>
<sequence>MTVVKLSVSDSGFQNGLGSSTVVEVTESVTGFPEPYEKSVATRKYVNQMLVMFSTGVKGPSDGNNGPLSKNIEYTSGKLFTIFYFVHRNATKGKATTAHCLLFLRNEWFHVWELSRQKSVYFSIRVKMKKGSAIKEVVVDTKNKIALTEDKFLRVTLGGNPFTTPKFGSFFLVTPRKCVVRDIENVHGRTCNAYVP</sequence>
<keyword evidence="10" id="KW-0278">Fertilization</keyword>
<proteinExistence type="inferred from homology"/>
<evidence type="ECO:0000256" key="8">
    <source>
        <dbReference type="ARBA" id="ARBA00023136"/>
    </source>
</evidence>
<keyword evidence="4" id="KW-0812">Transmembrane</keyword>
<dbReference type="Gramene" id="TVU04398">
    <property type="protein sequence ID" value="TVU04398"/>
    <property type="gene ID" value="EJB05_50027"/>
</dbReference>
<evidence type="ECO:0000256" key="1">
    <source>
        <dbReference type="ARBA" id="ARBA00004251"/>
    </source>
</evidence>
<evidence type="ECO:0000256" key="10">
    <source>
        <dbReference type="ARBA" id="ARBA00023279"/>
    </source>
</evidence>
<evidence type="ECO:0000256" key="5">
    <source>
        <dbReference type="ARBA" id="ARBA00022729"/>
    </source>
</evidence>
<evidence type="ECO:0000256" key="2">
    <source>
        <dbReference type="ARBA" id="ARBA00010929"/>
    </source>
</evidence>
<dbReference type="InterPro" id="IPR018928">
    <property type="entry name" value="HAP2/GCS1_dom"/>
</dbReference>
<feature type="domain" description="Generative cell specific-1/HAP2" evidence="11">
    <location>
        <begin position="75"/>
        <end position="178"/>
    </location>
</feature>
<comment type="caution">
    <text evidence="12">The sequence shown here is derived from an EMBL/GenBank/DDBJ whole genome shotgun (WGS) entry which is preliminary data.</text>
</comment>
<accession>A0A5J9SZB6</accession>
<dbReference type="Proteomes" id="UP000324897">
    <property type="component" value="Unassembled WGS sequence"/>
</dbReference>
<keyword evidence="6" id="KW-1133">Transmembrane helix</keyword>
<gene>
    <name evidence="12" type="ORF">EJB05_50027</name>
</gene>
<evidence type="ECO:0000313" key="12">
    <source>
        <dbReference type="EMBL" id="TVU04398.1"/>
    </source>
</evidence>
<keyword evidence="8" id="KW-0472">Membrane</keyword>
<comment type="subcellular location">
    <subcellularLocation>
        <location evidence="1">Cell membrane</location>
        <topology evidence="1">Single-pass type I membrane protein</topology>
    </subcellularLocation>
</comment>
<keyword evidence="13" id="KW-1185">Reference proteome</keyword>
<evidence type="ECO:0000256" key="4">
    <source>
        <dbReference type="ARBA" id="ARBA00022692"/>
    </source>
</evidence>
<organism evidence="12 13">
    <name type="scientific">Eragrostis curvula</name>
    <name type="common">weeping love grass</name>
    <dbReference type="NCBI Taxonomy" id="38414"/>
    <lineage>
        <taxon>Eukaryota</taxon>
        <taxon>Viridiplantae</taxon>
        <taxon>Streptophyta</taxon>
        <taxon>Embryophyta</taxon>
        <taxon>Tracheophyta</taxon>
        <taxon>Spermatophyta</taxon>
        <taxon>Magnoliopsida</taxon>
        <taxon>Liliopsida</taxon>
        <taxon>Poales</taxon>
        <taxon>Poaceae</taxon>
        <taxon>PACMAD clade</taxon>
        <taxon>Chloridoideae</taxon>
        <taxon>Eragrostideae</taxon>
        <taxon>Eragrostidinae</taxon>
        <taxon>Eragrostis</taxon>
    </lineage>
</organism>
<dbReference type="AlphaFoldDB" id="A0A5J9SZB6"/>
<dbReference type="GO" id="GO:0005886">
    <property type="term" value="C:plasma membrane"/>
    <property type="evidence" value="ECO:0007669"/>
    <property type="project" value="UniProtKB-SubCell"/>
</dbReference>
<dbReference type="EMBL" id="RWGY01000061">
    <property type="protein sequence ID" value="TVU04398.1"/>
    <property type="molecule type" value="Genomic_DNA"/>
</dbReference>
<evidence type="ECO:0000313" key="13">
    <source>
        <dbReference type="Proteomes" id="UP000324897"/>
    </source>
</evidence>